<name>A0A1G4M7J0_LACFM</name>
<protein>
    <submittedName>
        <fullName evidence="2">LAFE_0B02916g1_1</fullName>
    </submittedName>
</protein>
<dbReference type="Proteomes" id="UP000190831">
    <property type="component" value="Chromosome B"/>
</dbReference>
<evidence type="ECO:0000313" key="2">
    <source>
        <dbReference type="EMBL" id="SCV99806.1"/>
    </source>
</evidence>
<keyword evidence="3" id="KW-1185">Reference proteome</keyword>
<keyword evidence="1" id="KW-0732">Signal</keyword>
<evidence type="ECO:0000256" key="1">
    <source>
        <dbReference type="SAM" id="SignalP"/>
    </source>
</evidence>
<gene>
    <name evidence="2" type="ORF">LAFE_0B02916G</name>
</gene>
<reference evidence="3" key="1">
    <citation type="submission" date="2016-03" db="EMBL/GenBank/DDBJ databases">
        <authorList>
            <person name="Devillers H."/>
        </authorList>
    </citation>
    <scope>NUCLEOTIDE SEQUENCE [LARGE SCALE GENOMIC DNA]</scope>
</reference>
<accession>A0A1G4M7J0</accession>
<feature type="chain" id="PRO_5009237231" evidence="1">
    <location>
        <begin position="19"/>
        <end position="55"/>
    </location>
</feature>
<proteinExistence type="predicted"/>
<sequence>MKLSSVLSVFSLLAVATSNPIVTEVVYNTIEVVTTATATVTQTVQVTTISEAKFA</sequence>
<feature type="signal peptide" evidence="1">
    <location>
        <begin position="1"/>
        <end position="18"/>
    </location>
</feature>
<dbReference type="EMBL" id="LT598489">
    <property type="protein sequence ID" value="SCV99806.1"/>
    <property type="molecule type" value="Genomic_DNA"/>
</dbReference>
<organism evidence="2 3">
    <name type="scientific">Lachancea fermentati</name>
    <name type="common">Zygosaccharomyces fermentati</name>
    <dbReference type="NCBI Taxonomy" id="4955"/>
    <lineage>
        <taxon>Eukaryota</taxon>
        <taxon>Fungi</taxon>
        <taxon>Dikarya</taxon>
        <taxon>Ascomycota</taxon>
        <taxon>Saccharomycotina</taxon>
        <taxon>Saccharomycetes</taxon>
        <taxon>Saccharomycetales</taxon>
        <taxon>Saccharomycetaceae</taxon>
        <taxon>Lachancea</taxon>
    </lineage>
</organism>
<evidence type="ECO:0000313" key="3">
    <source>
        <dbReference type="Proteomes" id="UP000190831"/>
    </source>
</evidence>
<dbReference type="AlphaFoldDB" id="A0A1G4M7J0"/>